<organism evidence="2 3">
    <name type="scientific">Penicillium canescens</name>
    <dbReference type="NCBI Taxonomy" id="5083"/>
    <lineage>
        <taxon>Eukaryota</taxon>
        <taxon>Fungi</taxon>
        <taxon>Dikarya</taxon>
        <taxon>Ascomycota</taxon>
        <taxon>Pezizomycotina</taxon>
        <taxon>Eurotiomycetes</taxon>
        <taxon>Eurotiomycetidae</taxon>
        <taxon>Eurotiales</taxon>
        <taxon>Aspergillaceae</taxon>
        <taxon>Penicillium</taxon>
    </lineage>
</organism>
<proteinExistence type="predicted"/>
<evidence type="ECO:0000313" key="2">
    <source>
        <dbReference type="EMBL" id="KAJ6044523.1"/>
    </source>
</evidence>
<sequence>MSFFESCENVRIEINDGSIFLHCDAQDVDGNLHPATLRLDDFIGNEDGWFMWDGVNAGQSAQRIELDGPMLTAELPMRDGGYRERQGIDLNDRISNKNGHLELHWLASSGQYYVCKQLL</sequence>
<name>A0AAD6IFT4_PENCN</name>
<evidence type="ECO:0000313" key="3">
    <source>
        <dbReference type="Proteomes" id="UP001219568"/>
    </source>
</evidence>
<dbReference type="SUPFAM" id="SSF51322">
    <property type="entry name" value="Cyanovirin-N"/>
    <property type="match status" value="1"/>
</dbReference>
<feature type="domain" description="Cyanovirin-N" evidence="1">
    <location>
        <begin position="2"/>
        <end position="103"/>
    </location>
</feature>
<dbReference type="PANTHER" id="PTHR42076">
    <property type="entry name" value="CYANOVIRIN-N HOMOLOG"/>
    <property type="match status" value="1"/>
</dbReference>
<dbReference type="SMART" id="SM01111">
    <property type="entry name" value="CVNH"/>
    <property type="match status" value="1"/>
</dbReference>
<reference evidence="2" key="2">
    <citation type="submission" date="2023-01" db="EMBL/GenBank/DDBJ databases">
        <authorList>
            <person name="Petersen C."/>
        </authorList>
    </citation>
    <scope>NUCLEOTIDE SEQUENCE</scope>
    <source>
        <strain evidence="2">IBT 15450</strain>
    </source>
</reference>
<dbReference type="PANTHER" id="PTHR42076:SF1">
    <property type="entry name" value="CYANOVIRIN-N DOMAIN-CONTAINING PROTEIN"/>
    <property type="match status" value="1"/>
</dbReference>
<gene>
    <name evidence="2" type="ORF">N7460_005878</name>
</gene>
<dbReference type="Gene3D" id="2.30.60.10">
    <property type="entry name" value="Cyanovirin-N"/>
    <property type="match status" value="1"/>
</dbReference>
<reference evidence="2" key="1">
    <citation type="journal article" date="2023" name="IMA Fungus">
        <title>Comparative genomic study of the Penicillium genus elucidates a diverse pangenome and 15 lateral gene transfer events.</title>
        <authorList>
            <person name="Petersen C."/>
            <person name="Sorensen T."/>
            <person name="Nielsen M.R."/>
            <person name="Sondergaard T.E."/>
            <person name="Sorensen J.L."/>
            <person name="Fitzpatrick D.A."/>
            <person name="Frisvad J.C."/>
            <person name="Nielsen K.L."/>
        </authorList>
    </citation>
    <scope>NUCLEOTIDE SEQUENCE</scope>
    <source>
        <strain evidence="2">IBT 15450</strain>
    </source>
</reference>
<keyword evidence="3" id="KW-1185">Reference proteome</keyword>
<dbReference type="EMBL" id="JAQJZL010000004">
    <property type="protein sequence ID" value="KAJ6044523.1"/>
    <property type="molecule type" value="Genomic_DNA"/>
</dbReference>
<evidence type="ECO:0000259" key="1">
    <source>
        <dbReference type="SMART" id="SM01111"/>
    </source>
</evidence>
<dbReference type="InterPro" id="IPR011058">
    <property type="entry name" value="Cyanovirin-N"/>
</dbReference>
<dbReference type="AlphaFoldDB" id="A0AAD6IFT4"/>
<comment type="caution">
    <text evidence="2">The sequence shown here is derived from an EMBL/GenBank/DDBJ whole genome shotgun (WGS) entry which is preliminary data.</text>
</comment>
<accession>A0AAD6IFT4</accession>
<dbReference type="InterPro" id="IPR036673">
    <property type="entry name" value="Cyanovirin-N_sf"/>
</dbReference>
<dbReference type="Pfam" id="PF08881">
    <property type="entry name" value="CVNH"/>
    <property type="match status" value="1"/>
</dbReference>
<protein>
    <recommendedName>
        <fullName evidence="1">Cyanovirin-N domain-containing protein</fullName>
    </recommendedName>
</protein>
<dbReference type="Proteomes" id="UP001219568">
    <property type="component" value="Unassembled WGS sequence"/>
</dbReference>